<name>A0ABD1YPD7_9MARC</name>
<comment type="caution">
    <text evidence="2">The sequence shown here is derived from an EMBL/GenBank/DDBJ whole genome shotgun (WGS) entry which is preliminary data.</text>
</comment>
<evidence type="ECO:0000256" key="1">
    <source>
        <dbReference type="SAM" id="MobiDB-lite"/>
    </source>
</evidence>
<feature type="compositionally biased region" description="Basic and acidic residues" evidence="1">
    <location>
        <begin position="58"/>
        <end position="76"/>
    </location>
</feature>
<dbReference type="Proteomes" id="UP001605036">
    <property type="component" value="Unassembled WGS sequence"/>
</dbReference>
<protein>
    <submittedName>
        <fullName evidence="2">Uncharacterized protein</fullName>
    </submittedName>
</protein>
<keyword evidence="3" id="KW-1185">Reference proteome</keyword>
<evidence type="ECO:0000313" key="3">
    <source>
        <dbReference type="Proteomes" id="UP001605036"/>
    </source>
</evidence>
<reference evidence="2 3" key="1">
    <citation type="submission" date="2024-09" db="EMBL/GenBank/DDBJ databases">
        <title>Chromosome-scale assembly of Riccia fluitans.</title>
        <authorList>
            <person name="Paukszto L."/>
            <person name="Sawicki J."/>
            <person name="Karawczyk K."/>
            <person name="Piernik-Szablinska J."/>
            <person name="Szczecinska M."/>
            <person name="Mazdziarz M."/>
        </authorList>
    </citation>
    <scope>NUCLEOTIDE SEQUENCE [LARGE SCALE GENOMIC DNA]</scope>
    <source>
        <strain evidence="2">Rf_01</strain>
        <tissue evidence="2">Aerial parts of the thallus</tissue>
    </source>
</reference>
<feature type="region of interest" description="Disordered" evidence="1">
    <location>
        <begin position="26"/>
        <end position="94"/>
    </location>
</feature>
<dbReference type="AlphaFoldDB" id="A0ABD1YPD7"/>
<gene>
    <name evidence="2" type="ORF">R1flu_004123</name>
</gene>
<accession>A0ABD1YPD7</accession>
<feature type="compositionally biased region" description="Polar residues" evidence="1">
    <location>
        <begin position="81"/>
        <end position="94"/>
    </location>
</feature>
<organism evidence="2 3">
    <name type="scientific">Riccia fluitans</name>
    <dbReference type="NCBI Taxonomy" id="41844"/>
    <lineage>
        <taxon>Eukaryota</taxon>
        <taxon>Viridiplantae</taxon>
        <taxon>Streptophyta</taxon>
        <taxon>Embryophyta</taxon>
        <taxon>Marchantiophyta</taxon>
        <taxon>Marchantiopsida</taxon>
        <taxon>Marchantiidae</taxon>
        <taxon>Marchantiales</taxon>
        <taxon>Ricciaceae</taxon>
        <taxon>Riccia</taxon>
    </lineage>
</organism>
<proteinExistence type="predicted"/>
<evidence type="ECO:0000313" key="2">
    <source>
        <dbReference type="EMBL" id="KAL2632644.1"/>
    </source>
</evidence>
<sequence length="94" mass="10890">MNGDRRSGEASTREWETAKCATYKLERKEETTPKQTAKPRNVRNAVGSRRHWNVTGPIKHEQQIERKREAGSERARWGGNDSVQNRTNRNGQTR</sequence>
<dbReference type="EMBL" id="JBHFFA010000003">
    <property type="protein sequence ID" value="KAL2632644.1"/>
    <property type="molecule type" value="Genomic_DNA"/>
</dbReference>